<evidence type="ECO:0000313" key="3">
    <source>
        <dbReference type="EMBL" id="GAA6146293.1"/>
    </source>
</evidence>
<dbReference type="Gene3D" id="3.10.540.10">
    <property type="entry name" value="duf1285 like domain"/>
    <property type="match status" value="1"/>
</dbReference>
<dbReference type="Proteomes" id="UP001481413">
    <property type="component" value="Unassembled WGS sequence"/>
</dbReference>
<reference evidence="3 4" key="1">
    <citation type="submission" date="2024-04" db="EMBL/GenBank/DDBJ databases">
        <title>Draft genome sequence of Thalassolituus maritimus NBRC 116585.</title>
        <authorList>
            <person name="Miyakawa T."/>
            <person name="Kusuya Y."/>
            <person name="Miura T."/>
        </authorList>
    </citation>
    <scope>NUCLEOTIDE SEQUENCE [LARGE SCALE GENOMIC DNA]</scope>
    <source>
        <strain evidence="3 4">5NW40-0001</strain>
    </source>
</reference>
<dbReference type="EMBL" id="BAABWH010000006">
    <property type="protein sequence ID" value="GAA6146293.1"/>
    <property type="molecule type" value="Genomic_DNA"/>
</dbReference>
<dbReference type="Pfam" id="PF06938">
    <property type="entry name" value="DUF1285_N"/>
    <property type="match status" value="1"/>
</dbReference>
<feature type="domain" description="DUF1285" evidence="1">
    <location>
        <begin position="19"/>
        <end position="83"/>
    </location>
</feature>
<gene>
    <name evidence="3" type="ORF">NBRC116585_24110</name>
</gene>
<evidence type="ECO:0000313" key="4">
    <source>
        <dbReference type="Proteomes" id="UP001481413"/>
    </source>
</evidence>
<dbReference type="Pfam" id="PF21028">
    <property type="entry name" value="DUF1285_C"/>
    <property type="match status" value="1"/>
</dbReference>
<name>A0ABQ0A1L8_9GAMM</name>
<feature type="domain" description="DUF1285" evidence="2">
    <location>
        <begin position="105"/>
        <end position="170"/>
    </location>
</feature>
<dbReference type="InterPro" id="IPR048341">
    <property type="entry name" value="DUF1285_N"/>
</dbReference>
<accession>A0ABQ0A1L8</accession>
<protein>
    <submittedName>
        <fullName evidence="3">DUF1285 domain-containing protein</fullName>
    </submittedName>
</protein>
<dbReference type="RefSeq" id="WP_353295515.1">
    <property type="nucleotide sequence ID" value="NZ_BAABWH010000006.1"/>
</dbReference>
<dbReference type="InterPro" id="IPR048342">
    <property type="entry name" value="DUF1285_C"/>
</dbReference>
<proteinExistence type="predicted"/>
<evidence type="ECO:0000259" key="1">
    <source>
        <dbReference type="Pfam" id="PF06938"/>
    </source>
</evidence>
<evidence type="ECO:0000259" key="2">
    <source>
        <dbReference type="Pfam" id="PF21028"/>
    </source>
</evidence>
<keyword evidence="4" id="KW-1185">Reference proteome</keyword>
<sequence>MNIEEIAGQLDLGEGQVYPLEKWDPPFSGDIDIVVTREGRWIHEGGEIRRKSLVRLFASLIKQEGVDYYLVTPVEKWRIRVEDMPLHVISLFGDSDTGIRMALSNGQSQLVDERCGLKLSNLDGVLVPTVVAAQGLEARFLRSAYYELVDLSEMTDTQCIVRSGNAKFVLDFPL</sequence>
<comment type="caution">
    <text evidence="3">The sequence shown here is derived from an EMBL/GenBank/DDBJ whole genome shotgun (WGS) entry which is preliminary data.</text>
</comment>
<organism evidence="3 4">
    <name type="scientific">Thalassolituus maritimus</name>
    <dbReference type="NCBI Taxonomy" id="484498"/>
    <lineage>
        <taxon>Bacteria</taxon>
        <taxon>Pseudomonadati</taxon>
        <taxon>Pseudomonadota</taxon>
        <taxon>Gammaproteobacteria</taxon>
        <taxon>Oceanospirillales</taxon>
        <taxon>Oceanospirillaceae</taxon>
        <taxon>Thalassolituus</taxon>
    </lineage>
</organism>